<evidence type="ECO:0000256" key="1">
    <source>
        <dbReference type="ARBA" id="ARBA00022729"/>
    </source>
</evidence>
<dbReference type="AlphaFoldDB" id="A0A7R9GI79"/>
<dbReference type="Gene3D" id="3.10.100.10">
    <property type="entry name" value="Mannose-Binding Protein A, subunit A"/>
    <property type="match status" value="1"/>
</dbReference>
<dbReference type="InterPro" id="IPR016187">
    <property type="entry name" value="CTDL_fold"/>
</dbReference>
<gene>
    <name evidence="6" type="ORF">NMOB1V02_LOCUS9787</name>
</gene>
<organism evidence="6">
    <name type="scientific">Notodromas monacha</name>
    <dbReference type="NCBI Taxonomy" id="399045"/>
    <lineage>
        <taxon>Eukaryota</taxon>
        <taxon>Metazoa</taxon>
        <taxon>Ecdysozoa</taxon>
        <taxon>Arthropoda</taxon>
        <taxon>Crustacea</taxon>
        <taxon>Oligostraca</taxon>
        <taxon>Ostracoda</taxon>
        <taxon>Podocopa</taxon>
        <taxon>Podocopida</taxon>
        <taxon>Cypridocopina</taxon>
        <taxon>Cypridoidea</taxon>
        <taxon>Cyprididae</taxon>
        <taxon>Notodromas</taxon>
    </lineage>
</organism>
<keyword evidence="1" id="KW-0732">Signal</keyword>
<dbReference type="Proteomes" id="UP000678499">
    <property type="component" value="Unassembled WGS sequence"/>
</dbReference>
<keyword evidence="3" id="KW-0768">Sushi</keyword>
<evidence type="ECO:0000313" key="6">
    <source>
        <dbReference type="EMBL" id="CAD7282156.1"/>
    </source>
</evidence>
<dbReference type="PROSITE" id="PS50923">
    <property type="entry name" value="SUSHI"/>
    <property type="match status" value="2"/>
</dbReference>
<dbReference type="SUPFAM" id="SSF56436">
    <property type="entry name" value="C-type lectin-like"/>
    <property type="match status" value="1"/>
</dbReference>
<accession>A0A7R9GI79</accession>
<proteinExistence type="predicted"/>
<feature type="domain" description="Sushi" evidence="5">
    <location>
        <begin position="214"/>
        <end position="284"/>
    </location>
</feature>
<comment type="caution">
    <text evidence="3">Lacks conserved residue(s) required for the propagation of feature annotation.</text>
</comment>
<feature type="domain" description="Sushi" evidence="5">
    <location>
        <begin position="15"/>
        <end position="83"/>
    </location>
</feature>
<sequence length="771" mass="84108">MLTKIERHTELKSRGGCEAPPLSPAEKSADITVLDLTDYSFQSSVTYACPYGKVFSGTLSRYQAFTCFGPVGWNRPETLSCENDMFIPSSSGPGNSWDAVKKCYANGRAGLVEIVNITGRNIFRSLANYNSDHLYMTSGSRLRDMQMGINNDSAFWDSTGIQLVPLNPSALWKSGEPSNNMGIQYSVNFKDGKLEDGQYNKTDIYAGCQKSTPTSCRRPPLGTQHMAMNITVNLTSDTEMYPYGSIAAYKCPPGKLFPNGQNVLLATCYGSAGWDRDLYMSCSVAPDVFEPDHQFFGSVWEAAELCFSQGAGLPIVRNSSSFCDFWYAVNPAKNSTYYSGHSRVQDVQSGQVDKTVYRNPIDNTELSSSLFSWGSDDPSDSTNEELILAFSSDKMIDMFTDCNKSPTRNFFCRTACQKSSPTTCRAPPITQANINEGMTCVVSGSQQCNATTTQAFAFHTVASYTCPKGTVFDGTSSRFLNATCYGNVGWKRPMSLACVPPATVTIGSNEYFLIQVDKSKTSSEKRNTYWAEAYCHSEGGTLPLVNSSSDLTTLGTYLSSQGATSVHLGNNISKQVSDAGGDLKVAWDTAYPGVQGLWLPGEPASNLSNLCSLLAVDSSSDVNTFKLKSVNCKSGFSSVPCTGALVCGLSNDTGCSQPPPLRTEVSSMSDGSDANTGSWFPFLTNATYNACECGEVRGRIDNSSASPVIVDTDVTSTCFGQFGWYKRNYTIDRRIIYINTKLNIIIRININTIYNHRSSNRTWFVPKNLSL</sequence>
<protein>
    <recommendedName>
        <fullName evidence="5">Sushi domain-containing protein</fullName>
    </recommendedName>
</protein>
<dbReference type="InterPro" id="IPR016186">
    <property type="entry name" value="C-type_lectin-like/link_sf"/>
</dbReference>
<evidence type="ECO:0000256" key="4">
    <source>
        <dbReference type="SAM" id="MobiDB-lite"/>
    </source>
</evidence>
<feature type="region of interest" description="Disordered" evidence="4">
    <location>
        <begin position="1"/>
        <end position="24"/>
    </location>
</feature>
<name>A0A7R9GI79_9CRUS</name>
<feature type="compositionally biased region" description="Basic and acidic residues" evidence="4">
    <location>
        <begin position="1"/>
        <end position="15"/>
    </location>
</feature>
<keyword evidence="2" id="KW-1015">Disulfide bond</keyword>
<evidence type="ECO:0000313" key="7">
    <source>
        <dbReference type="Proteomes" id="UP000678499"/>
    </source>
</evidence>
<evidence type="ECO:0000259" key="5">
    <source>
        <dbReference type="PROSITE" id="PS50923"/>
    </source>
</evidence>
<reference evidence="6" key="1">
    <citation type="submission" date="2020-11" db="EMBL/GenBank/DDBJ databases">
        <authorList>
            <person name="Tran Van P."/>
        </authorList>
    </citation>
    <scope>NUCLEOTIDE SEQUENCE</scope>
</reference>
<dbReference type="CDD" id="cd00037">
    <property type="entry name" value="CLECT"/>
    <property type="match status" value="1"/>
</dbReference>
<evidence type="ECO:0000256" key="3">
    <source>
        <dbReference type="PROSITE-ProRule" id="PRU00302"/>
    </source>
</evidence>
<keyword evidence="7" id="KW-1185">Reference proteome</keyword>
<dbReference type="InterPro" id="IPR000436">
    <property type="entry name" value="Sushi_SCR_CCP_dom"/>
</dbReference>
<dbReference type="EMBL" id="CAJPEX010003537">
    <property type="protein sequence ID" value="CAG0922308.1"/>
    <property type="molecule type" value="Genomic_DNA"/>
</dbReference>
<dbReference type="EMBL" id="OA885574">
    <property type="protein sequence ID" value="CAD7282156.1"/>
    <property type="molecule type" value="Genomic_DNA"/>
</dbReference>
<evidence type="ECO:0000256" key="2">
    <source>
        <dbReference type="ARBA" id="ARBA00023157"/>
    </source>
</evidence>